<evidence type="ECO:0000259" key="7">
    <source>
        <dbReference type="PROSITE" id="PS50059"/>
    </source>
</evidence>
<accession>A0A380S841</accession>
<dbReference type="EC" id="5.2.1.8" evidence="6"/>
<dbReference type="Pfam" id="PF00254">
    <property type="entry name" value="FKBP_C"/>
    <property type="match status" value="1"/>
</dbReference>
<reference evidence="8 9" key="1">
    <citation type="submission" date="2017-08" db="EMBL/GenBank/DDBJ databases">
        <authorList>
            <person name="de Groot N.N."/>
        </authorList>
    </citation>
    <scope>NUCLEOTIDE SEQUENCE [LARGE SCALE GENOMIC DNA]</scope>
    <source>
        <strain evidence="8 9">HM2</strain>
    </source>
</reference>
<comment type="similarity">
    <text evidence="2 6">Belongs to the FKBP-type PPIase family.</text>
</comment>
<feature type="domain" description="PPIase FKBP-type" evidence="7">
    <location>
        <begin position="183"/>
        <end position="269"/>
    </location>
</feature>
<evidence type="ECO:0000256" key="6">
    <source>
        <dbReference type="RuleBase" id="RU003915"/>
    </source>
</evidence>
<dbReference type="InterPro" id="IPR046357">
    <property type="entry name" value="PPIase_dom_sf"/>
</dbReference>
<evidence type="ECO:0000256" key="3">
    <source>
        <dbReference type="ARBA" id="ARBA00023110"/>
    </source>
</evidence>
<dbReference type="PANTHER" id="PTHR43811:SF19">
    <property type="entry name" value="39 KDA FK506-BINDING NUCLEAR PROTEIN"/>
    <property type="match status" value="1"/>
</dbReference>
<organism evidence="8 9">
    <name type="scientific">Fibrobacter succinogenes</name>
    <name type="common">Bacteroides succinogenes</name>
    <dbReference type="NCBI Taxonomy" id="833"/>
    <lineage>
        <taxon>Bacteria</taxon>
        <taxon>Pseudomonadati</taxon>
        <taxon>Fibrobacterota</taxon>
        <taxon>Fibrobacteria</taxon>
        <taxon>Fibrobacterales</taxon>
        <taxon>Fibrobacteraceae</taxon>
        <taxon>Fibrobacter</taxon>
    </lineage>
</organism>
<proteinExistence type="inferred from homology"/>
<dbReference type="Proteomes" id="UP000255423">
    <property type="component" value="Unassembled WGS sequence"/>
</dbReference>
<name>A0A380S841_FIBSU</name>
<comment type="catalytic activity">
    <reaction evidence="1 5 6">
        <text>[protein]-peptidylproline (omega=180) = [protein]-peptidylproline (omega=0)</text>
        <dbReference type="Rhea" id="RHEA:16237"/>
        <dbReference type="Rhea" id="RHEA-COMP:10747"/>
        <dbReference type="Rhea" id="RHEA-COMP:10748"/>
        <dbReference type="ChEBI" id="CHEBI:83833"/>
        <dbReference type="ChEBI" id="CHEBI:83834"/>
        <dbReference type="EC" id="5.2.1.8"/>
    </reaction>
</comment>
<dbReference type="Gene3D" id="1.10.287.460">
    <property type="entry name" value="Peptidyl-prolyl cis-trans isomerase, FKBP-type, N-terminal domain"/>
    <property type="match status" value="1"/>
</dbReference>
<dbReference type="AlphaFoldDB" id="A0A380S841"/>
<evidence type="ECO:0000313" key="8">
    <source>
        <dbReference type="EMBL" id="SUQ24671.1"/>
    </source>
</evidence>
<keyword evidence="3 5" id="KW-0697">Rotamase</keyword>
<dbReference type="Gene3D" id="3.10.50.40">
    <property type="match status" value="1"/>
</dbReference>
<dbReference type="GO" id="GO:0006457">
    <property type="term" value="P:protein folding"/>
    <property type="evidence" value="ECO:0007669"/>
    <property type="project" value="InterPro"/>
</dbReference>
<dbReference type="InterPro" id="IPR001179">
    <property type="entry name" value="PPIase_FKBP_dom"/>
</dbReference>
<dbReference type="SUPFAM" id="SSF54534">
    <property type="entry name" value="FKBP-like"/>
    <property type="match status" value="1"/>
</dbReference>
<keyword evidence="4 5" id="KW-0413">Isomerase</keyword>
<dbReference type="EMBL" id="UHJL01000003">
    <property type="protein sequence ID" value="SUQ24671.1"/>
    <property type="molecule type" value="Genomic_DNA"/>
</dbReference>
<dbReference type="PANTHER" id="PTHR43811">
    <property type="entry name" value="FKBP-TYPE PEPTIDYL-PROLYL CIS-TRANS ISOMERASE FKPA"/>
    <property type="match status" value="1"/>
</dbReference>
<dbReference type="PROSITE" id="PS50059">
    <property type="entry name" value="FKBP_PPIASE"/>
    <property type="match status" value="1"/>
</dbReference>
<dbReference type="FunFam" id="3.10.50.40:FF:000006">
    <property type="entry name" value="Peptidyl-prolyl cis-trans isomerase"/>
    <property type="match status" value="1"/>
</dbReference>
<evidence type="ECO:0000256" key="4">
    <source>
        <dbReference type="ARBA" id="ARBA00023235"/>
    </source>
</evidence>
<evidence type="ECO:0000256" key="1">
    <source>
        <dbReference type="ARBA" id="ARBA00000971"/>
    </source>
</evidence>
<gene>
    <name evidence="8" type="ORF">SAMN05661053_2083</name>
</gene>
<dbReference type="InterPro" id="IPR036944">
    <property type="entry name" value="PPIase_FKBP_N_sf"/>
</dbReference>
<dbReference type="GO" id="GO:0003755">
    <property type="term" value="F:peptidyl-prolyl cis-trans isomerase activity"/>
    <property type="evidence" value="ECO:0007669"/>
    <property type="project" value="UniProtKB-UniRule"/>
</dbReference>
<dbReference type="PROSITE" id="PS51257">
    <property type="entry name" value="PROKAR_LIPOPROTEIN"/>
    <property type="match status" value="1"/>
</dbReference>
<protein>
    <recommendedName>
        <fullName evidence="6">Peptidyl-prolyl cis-trans isomerase</fullName>
        <ecNumber evidence="6">5.2.1.8</ecNumber>
    </recommendedName>
</protein>
<evidence type="ECO:0000256" key="5">
    <source>
        <dbReference type="PROSITE-ProRule" id="PRU00277"/>
    </source>
</evidence>
<dbReference type="InterPro" id="IPR000774">
    <property type="entry name" value="PPIase_FKBP_N"/>
</dbReference>
<sequence length="272" mass="29464">MKIFRYLPVFIVGGALVACGGSKPAPAVNPSTPSADTLKVNVAPSVPELTPIPEPSETHEQKVFLDNAVDRYSYALGVDFGRALSNINVPVKLDVLVDAMRDVLDSSREILMTDSQSEAALQDLLNQMQMQKDIDEAAAARKALSDQASFLAKNAQDPRVWVTKKGVQYIMLKEGTGIKPKATDKVQVHYVGTLLNGTEFDNSVKRGAPMEFAVTSVIEGWQDLLLEMKVGEKVKAWIPSALAYGEAGAPPSIPPNSLLVFEVELLQVFPAK</sequence>
<dbReference type="Pfam" id="PF01346">
    <property type="entry name" value="FKBP_N"/>
    <property type="match status" value="1"/>
</dbReference>
<evidence type="ECO:0000313" key="9">
    <source>
        <dbReference type="Proteomes" id="UP000255423"/>
    </source>
</evidence>
<evidence type="ECO:0000256" key="2">
    <source>
        <dbReference type="ARBA" id="ARBA00006577"/>
    </source>
</evidence>